<dbReference type="PIRSF" id="PIRSF038958">
    <property type="entry name" value="PG_synth_SpoVB"/>
    <property type="match status" value="1"/>
</dbReference>
<reference evidence="7 8" key="1">
    <citation type="journal article" date="2007" name="Int. J. Syst. Evol. Microbiol.">
        <title>Paenibacillus ginsengarvi sp. nov., isolated from soil from ginseng cultivation.</title>
        <authorList>
            <person name="Yoon M.H."/>
            <person name="Ten L.N."/>
            <person name="Im W.T."/>
        </authorList>
    </citation>
    <scope>NUCLEOTIDE SEQUENCE [LARGE SCALE GENOMIC DNA]</scope>
    <source>
        <strain evidence="7 8">KCTC 13059</strain>
    </source>
</reference>
<comment type="caution">
    <text evidence="7">The sequence shown here is derived from an EMBL/GenBank/DDBJ whole genome shotgun (WGS) entry which is preliminary data.</text>
</comment>
<feature type="transmembrane region" description="Helical" evidence="6">
    <location>
        <begin position="413"/>
        <end position="441"/>
    </location>
</feature>
<feature type="transmembrane region" description="Helical" evidence="6">
    <location>
        <begin position="448"/>
        <end position="466"/>
    </location>
</feature>
<evidence type="ECO:0000256" key="5">
    <source>
        <dbReference type="ARBA" id="ARBA00023136"/>
    </source>
</evidence>
<proteinExistence type="predicted"/>
<keyword evidence="8" id="KW-1185">Reference proteome</keyword>
<dbReference type="CDD" id="cd13124">
    <property type="entry name" value="MATE_SpoVB_like"/>
    <property type="match status" value="1"/>
</dbReference>
<organism evidence="7 8">
    <name type="scientific">Paenibacillus ginsengarvi</name>
    <dbReference type="NCBI Taxonomy" id="400777"/>
    <lineage>
        <taxon>Bacteria</taxon>
        <taxon>Bacillati</taxon>
        <taxon>Bacillota</taxon>
        <taxon>Bacilli</taxon>
        <taxon>Bacillales</taxon>
        <taxon>Paenibacillaceae</taxon>
        <taxon>Paenibacillus</taxon>
    </lineage>
</organism>
<dbReference type="GO" id="GO:0005886">
    <property type="term" value="C:plasma membrane"/>
    <property type="evidence" value="ECO:0007669"/>
    <property type="project" value="UniProtKB-SubCell"/>
</dbReference>
<dbReference type="Proteomes" id="UP000282311">
    <property type="component" value="Unassembled WGS sequence"/>
</dbReference>
<dbReference type="AlphaFoldDB" id="A0A3B0BR18"/>
<dbReference type="PANTHER" id="PTHR30250">
    <property type="entry name" value="PST FAMILY PREDICTED COLANIC ACID TRANSPORTER"/>
    <property type="match status" value="1"/>
</dbReference>
<feature type="transmembrane region" description="Helical" evidence="6">
    <location>
        <begin position="44"/>
        <end position="64"/>
    </location>
</feature>
<evidence type="ECO:0000313" key="7">
    <source>
        <dbReference type="EMBL" id="RKN74146.1"/>
    </source>
</evidence>
<gene>
    <name evidence="7" type="primary">spoVB</name>
    <name evidence="7" type="ORF">D7M11_27225</name>
</gene>
<sequence length="522" mass="56374">MQKQSFVRGTFILTAASLTTRILGFVSGIFLARTLGAEGIGLLMMAHPLVPLVITLTELGLPVAISKMVAEADVKGDKLKEKRILAVSLAITGTLSVILTLAALLGSKYIAALFLTDQRAYYAMLAITPIAPIVAISAVLKGYFRGKQHMMSIALSDIFEHIAHIACMLALVQLLLPYGIEYAAAGAMVGSVVGEGVGLLYLFSKYKWNARGDANRQKASEHLRHGKRTFAELMRMGLPTTGLGFVHSIYSAFQPMLITKSLALFGLGTAMATKQYGMLVGYAFPLLVFPSFITHSLSTALIPAVSEAMANRNGMDVHRRMDQAMRIAMLVGAPATVILYIWATPLTTLLYKSPEAGPLLKLLAPIFFLHYFEAPLHAVLLGLGKAGTTMWNYIAMTIMKAAAIYFLGSQFGITGIVLGMNFGICFITMLNFFSISGFIGFYLDLRRIVKTAICMAVMAFAGQYGFSYAKHIGMTELWGMLASIGFALAVFMIALLLTNSINARSVFRFGGFGSGGPASLRK</sequence>
<name>A0A3B0BR18_9BACL</name>
<dbReference type="EMBL" id="RBAH01000025">
    <property type="protein sequence ID" value="RKN74146.1"/>
    <property type="molecule type" value="Genomic_DNA"/>
</dbReference>
<feature type="transmembrane region" description="Helical" evidence="6">
    <location>
        <begin position="324"/>
        <end position="342"/>
    </location>
</feature>
<keyword evidence="2" id="KW-1003">Cell membrane</keyword>
<keyword evidence="4 6" id="KW-1133">Transmembrane helix</keyword>
<feature type="transmembrane region" description="Helical" evidence="6">
    <location>
        <begin position="233"/>
        <end position="253"/>
    </location>
</feature>
<evidence type="ECO:0000256" key="1">
    <source>
        <dbReference type="ARBA" id="ARBA00004651"/>
    </source>
</evidence>
<dbReference type="PANTHER" id="PTHR30250:SF24">
    <property type="entry name" value="STAGE V SPORULATION PROTEIN B"/>
    <property type="match status" value="1"/>
</dbReference>
<evidence type="ECO:0000256" key="2">
    <source>
        <dbReference type="ARBA" id="ARBA00022475"/>
    </source>
</evidence>
<accession>A0A3B0BR18</accession>
<dbReference type="InterPro" id="IPR024923">
    <property type="entry name" value="PG_synth_SpoVB"/>
</dbReference>
<dbReference type="InterPro" id="IPR050833">
    <property type="entry name" value="Poly_Biosynth_Transport"/>
</dbReference>
<dbReference type="RefSeq" id="WP_120750416.1">
    <property type="nucleotide sequence ID" value="NZ_RBAH01000025.1"/>
</dbReference>
<feature type="transmembrane region" description="Helical" evidence="6">
    <location>
        <begin position="182"/>
        <end position="203"/>
    </location>
</feature>
<feature type="transmembrane region" description="Helical" evidence="6">
    <location>
        <begin position="12"/>
        <end position="32"/>
    </location>
</feature>
<keyword evidence="5 6" id="KW-0472">Membrane</keyword>
<feature type="transmembrane region" description="Helical" evidence="6">
    <location>
        <begin position="362"/>
        <end position="383"/>
    </location>
</feature>
<feature type="transmembrane region" description="Helical" evidence="6">
    <location>
        <begin position="478"/>
        <end position="498"/>
    </location>
</feature>
<evidence type="ECO:0000256" key="6">
    <source>
        <dbReference type="SAM" id="Phobius"/>
    </source>
</evidence>
<feature type="transmembrane region" description="Helical" evidence="6">
    <location>
        <begin position="152"/>
        <end position="176"/>
    </location>
</feature>
<dbReference type="OrthoDB" id="9775950at2"/>
<feature type="transmembrane region" description="Helical" evidence="6">
    <location>
        <begin position="390"/>
        <end position="407"/>
    </location>
</feature>
<dbReference type="NCBIfam" id="TIGR02900">
    <property type="entry name" value="spore_V_B"/>
    <property type="match status" value="1"/>
</dbReference>
<dbReference type="Pfam" id="PF01943">
    <property type="entry name" value="Polysacc_synt"/>
    <property type="match status" value="1"/>
</dbReference>
<feature type="transmembrane region" description="Helical" evidence="6">
    <location>
        <begin position="279"/>
        <end position="303"/>
    </location>
</feature>
<dbReference type="InterPro" id="IPR014249">
    <property type="entry name" value="Spore_V_B"/>
</dbReference>
<feature type="transmembrane region" description="Helical" evidence="6">
    <location>
        <begin position="84"/>
        <end position="105"/>
    </location>
</feature>
<keyword evidence="3 6" id="KW-0812">Transmembrane</keyword>
<protein>
    <submittedName>
        <fullName evidence="7">Stage V sporulation protein B</fullName>
    </submittedName>
</protein>
<evidence type="ECO:0000256" key="3">
    <source>
        <dbReference type="ARBA" id="ARBA00022692"/>
    </source>
</evidence>
<comment type="subcellular location">
    <subcellularLocation>
        <location evidence="1">Cell membrane</location>
        <topology evidence="1">Multi-pass membrane protein</topology>
    </subcellularLocation>
</comment>
<feature type="transmembrane region" description="Helical" evidence="6">
    <location>
        <begin position="120"/>
        <end position="140"/>
    </location>
</feature>
<evidence type="ECO:0000256" key="4">
    <source>
        <dbReference type="ARBA" id="ARBA00022989"/>
    </source>
</evidence>
<dbReference type="InterPro" id="IPR002797">
    <property type="entry name" value="Polysacc_synth"/>
</dbReference>
<evidence type="ECO:0000313" key="8">
    <source>
        <dbReference type="Proteomes" id="UP000282311"/>
    </source>
</evidence>